<dbReference type="Gene3D" id="3.90.420.10">
    <property type="entry name" value="Oxidoreductase, molybdopterin-binding domain"/>
    <property type="match status" value="1"/>
</dbReference>
<dbReference type="Proteomes" id="UP000019753">
    <property type="component" value="Unassembled WGS sequence"/>
</dbReference>
<dbReference type="GO" id="GO:0008482">
    <property type="term" value="F:sulfite oxidase activity"/>
    <property type="evidence" value="ECO:0007669"/>
    <property type="project" value="TreeGrafter"/>
</dbReference>
<organism evidence="2 3">
    <name type="scientific">Actinotalea ferrariae CF5-4</name>
    <dbReference type="NCBI Taxonomy" id="948458"/>
    <lineage>
        <taxon>Bacteria</taxon>
        <taxon>Bacillati</taxon>
        <taxon>Actinomycetota</taxon>
        <taxon>Actinomycetes</taxon>
        <taxon>Micrococcales</taxon>
        <taxon>Cellulomonadaceae</taxon>
        <taxon>Actinotalea</taxon>
    </lineage>
</organism>
<gene>
    <name evidence="2" type="ORF">N866_06420</name>
</gene>
<evidence type="ECO:0000313" key="3">
    <source>
        <dbReference type="Proteomes" id="UP000019753"/>
    </source>
</evidence>
<accession>A0A021VN86</accession>
<comment type="caution">
    <text evidence="2">The sequence shown here is derived from an EMBL/GenBank/DDBJ whole genome shotgun (WGS) entry which is preliminary data.</text>
</comment>
<dbReference type="Pfam" id="PF17957">
    <property type="entry name" value="Big_7"/>
    <property type="match status" value="1"/>
</dbReference>
<dbReference type="SUPFAM" id="SSF56524">
    <property type="entry name" value="Oxidoreductase molybdopterin-binding domain"/>
    <property type="match status" value="1"/>
</dbReference>
<dbReference type="PANTHER" id="PTHR19372:SF7">
    <property type="entry name" value="SULFITE OXIDASE, MITOCHONDRIAL"/>
    <property type="match status" value="1"/>
</dbReference>
<protein>
    <submittedName>
        <fullName evidence="2">Molybdopterin-binding oxidoreductase</fullName>
    </submittedName>
</protein>
<reference evidence="2 3" key="1">
    <citation type="submission" date="2014-01" db="EMBL/GenBank/DDBJ databases">
        <title>Actinotalea ferrariae CF5-4.</title>
        <authorList>
            <person name="Chen F."/>
            <person name="Li Y."/>
            <person name="Wang G."/>
        </authorList>
    </citation>
    <scope>NUCLEOTIDE SEQUENCE [LARGE SCALE GENOMIC DNA]</scope>
    <source>
        <strain evidence="2 3">CF5-4</strain>
    </source>
</reference>
<name>A0A021VN86_9CELL</name>
<dbReference type="PANTHER" id="PTHR19372">
    <property type="entry name" value="SULFITE REDUCTASE"/>
    <property type="match status" value="1"/>
</dbReference>
<dbReference type="GO" id="GO:0006790">
    <property type="term" value="P:sulfur compound metabolic process"/>
    <property type="evidence" value="ECO:0007669"/>
    <property type="project" value="TreeGrafter"/>
</dbReference>
<evidence type="ECO:0000313" key="2">
    <source>
        <dbReference type="EMBL" id="EYR62659.1"/>
    </source>
</evidence>
<feature type="domain" description="Oxidoreductase molybdopterin-binding" evidence="1">
    <location>
        <begin position="42"/>
        <end position="194"/>
    </location>
</feature>
<dbReference type="InterPro" id="IPR014756">
    <property type="entry name" value="Ig_E-set"/>
</dbReference>
<keyword evidence="3" id="KW-1185">Reference proteome</keyword>
<evidence type="ECO:0000259" key="1">
    <source>
        <dbReference type="Pfam" id="PF00174"/>
    </source>
</evidence>
<dbReference type="AlphaFoldDB" id="A0A021VN86"/>
<dbReference type="EMBL" id="AXCW01000194">
    <property type="protein sequence ID" value="EYR62659.1"/>
    <property type="molecule type" value="Genomic_DNA"/>
</dbReference>
<feature type="non-terminal residue" evidence="2">
    <location>
        <position position="1"/>
    </location>
</feature>
<dbReference type="Pfam" id="PF00174">
    <property type="entry name" value="Oxidored_molyb"/>
    <property type="match status" value="1"/>
</dbReference>
<dbReference type="Gene3D" id="2.60.40.650">
    <property type="match status" value="1"/>
</dbReference>
<proteinExistence type="predicted"/>
<dbReference type="SUPFAM" id="SSF81296">
    <property type="entry name" value="E set domains"/>
    <property type="match status" value="1"/>
</dbReference>
<sequence>ALRLPRATRPAPPVPAAAAAPVAGLVPVVTPNDEFFRIDTALAVPRVDPATWELRVHGLVEREVRLTFDELLGSDLVEADVTLACVSNPVGGSLIGTARWLGLPLREVLDRARPLPGADMVLSTSADGFTASTPLEVLLDDRDALLAVGMNGEPLPLQHGFPVRMVVPGLYGFVSATKWVVDLEVTRFADAEAYWTVRGWSDRGPVKTSSRIEVPRDGARVDAGRVAVGGTAWAQHTGITGVEVQVDDGPWQDAELAAEISVDTWRQWSWQWDATPGEHVLRVRASDAAGRMQSPRRQDVVPDGAEGLHEVTVTVLG</sequence>
<dbReference type="InterPro" id="IPR036374">
    <property type="entry name" value="OxRdtase_Mopterin-bd_sf"/>
</dbReference>
<dbReference type="RefSeq" id="WP_034227466.1">
    <property type="nucleotide sequence ID" value="NZ_AXCW01000194.1"/>
</dbReference>
<dbReference type="OrthoDB" id="9795587at2"/>
<dbReference type="GO" id="GO:0043546">
    <property type="term" value="F:molybdopterin cofactor binding"/>
    <property type="evidence" value="ECO:0007669"/>
    <property type="project" value="TreeGrafter"/>
</dbReference>
<dbReference type="GO" id="GO:0020037">
    <property type="term" value="F:heme binding"/>
    <property type="evidence" value="ECO:0007669"/>
    <property type="project" value="TreeGrafter"/>
</dbReference>
<dbReference type="InterPro" id="IPR000572">
    <property type="entry name" value="OxRdtase_Mopterin-bd_dom"/>
</dbReference>